<sequence>MPELPEVETTRRGVSPHILNSRVKEVIIREHRLRWPVPEALPELLTGSQLVNLERRAKYLLFGFAQGTLIIHLGMSGSLRIAESSQPAAKHDHADFVFSNGQILRFTDPRKFGAILWADNSTPIQEHQLLSHLGPEPLTAQFDGNLLFERSRKRSVAVKQFIMDNQVVVGVGNIYANEALFKAGIRPDRQAGSISRQRYIRLGIEIKKVLAAAIDQGGTTLKDFVGGDGKPGYFKQELSVYGRGGEACLICGKTLVEVKLGQRATVYCQRCQT</sequence>
<dbReference type="InterPro" id="IPR015887">
    <property type="entry name" value="DNA_glyclase_Znf_dom_DNA_BS"/>
</dbReference>
<dbReference type="SUPFAM" id="SSF81624">
    <property type="entry name" value="N-terminal domain of MutM-like DNA repair proteins"/>
    <property type="match status" value="1"/>
</dbReference>
<comment type="subunit">
    <text evidence="3 15">Monomer.</text>
</comment>
<dbReference type="InterPro" id="IPR035937">
    <property type="entry name" value="FPG_N"/>
</dbReference>
<keyword evidence="4 15" id="KW-0479">Metal-binding</keyword>
<dbReference type="Pfam" id="PF06827">
    <property type="entry name" value="zf-FPG_IleRS"/>
    <property type="match status" value="1"/>
</dbReference>
<comment type="catalytic activity">
    <reaction evidence="14 15">
        <text>2'-deoxyribonucleotide-(2'-deoxyribose 5'-phosphate)-2'-deoxyribonucleotide-DNA = a 3'-end 2'-deoxyribonucleotide-(2,3-dehydro-2,3-deoxyribose 5'-phosphate)-DNA + a 5'-end 5'-phospho-2'-deoxyribonucleoside-DNA + H(+)</text>
        <dbReference type="Rhea" id="RHEA:66592"/>
        <dbReference type="Rhea" id="RHEA-COMP:13180"/>
        <dbReference type="Rhea" id="RHEA-COMP:16897"/>
        <dbReference type="Rhea" id="RHEA-COMP:17067"/>
        <dbReference type="ChEBI" id="CHEBI:15378"/>
        <dbReference type="ChEBI" id="CHEBI:136412"/>
        <dbReference type="ChEBI" id="CHEBI:157695"/>
        <dbReference type="ChEBI" id="CHEBI:167181"/>
        <dbReference type="EC" id="4.2.99.18"/>
    </reaction>
</comment>
<dbReference type="Proteomes" id="UP001528823">
    <property type="component" value="Unassembled WGS sequence"/>
</dbReference>
<evidence type="ECO:0000256" key="14">
    <source>
        <dbReference type="ARBA" id="ARBA00044632"/>
    </source>
</evidence>
<evidence type="ECO:0000259" key="17">
    <source>
        <dbReference type="PROSITE" id="PS51068"/>
    </source>
</evidence>
<keyword evidence="9 15" id="KW-0238">DNA-binding</keyword>
<evidence type="ECO:0000259" key="16">
    <source>
        <dbReference type="PROSITE" id="PS51066"/>
    </source>
</evidence>
<reference evidence="18 19" key="1">
    <citation type="submission" date="2022-11" db="EMBL/GenBank/DDBJ databases">
        <title>Spartinivicinus poritis sp. nov., isolated from scleractinian coral Porites lutea.</title>
        <authorList>
            <person name="Zhang G."/>
            <person name="Cai L."/>
            <person name="Wei Q."/>
        </authorList>
    </citation>
    <scope>NUCLEOTIDE SEQUENCE [LARGE SCALE GENOMIC DNA]</scope>
    <source>
        <strain evidence="18 19">A2-2</strain>
    </source>
</reference>
<dbReference type="Gene3D" id="1.10.8.50">
    <property type="match status" value="1"/>
</dbReference>
<comment type="cofactor">
    <cofactor evidence="15">
        <name>Zn(2+)</name>
        <dbReference type="ChEBI" id="CHEBI:29105"/>
    </cofactor>
    <text evidence="15">Binds 1 zinc ion per subunit.</text>
</comment>
<dbReference type="PANTHER" id="PTHR22993">
    <property type="entry name" value="FORMAMIDOPYRIMIDINE-DNA GLYCOSYLASE"/>
    <property type="match status" value="1"/>
</dbReference>
<feature type="domain" description="FPG-type" evidence="16">
    <location>
        <begin position="239"/>
        <end position="273"/>
    </location>
</feature>
<keyword evidence="10 15" id="KW-0234">DNA repair</keyword>
<keyword evidence="13 15" id="KW-0326">Glycosidase</keyword>
<evidence type="ECO:0000256" key="4">
    <source>
        <dbReference type="ARBA" id="ARBA00022723"/>
    </source>
</evidence>
<dbReference type="NCBIfam" id="TIGR00577">
    <property type="entry name" value="fpg"/>
    <property type="match status" value="1"/>
</dbReference>
<dbReference type="InterPro" id="IPR000214">
    <property type="entry name" value="Znf_DNA_glyclase/AP_lyase"/>
</dbReference>
<dbReference type="SUPFAM" id="SSF57716">
    <property type="entry name" value="Glucocorticoid receptor-like (DNA-binding domain)"/>
    <property type="match status" value="1"/>
</dbReference>
<dbReference type="InterPro" id="IPR012319">
    <property type="entry name" value="FPG_cat"/>
</dbReference>
<dbReference type="GO" id="GO:0008534">
    <property type="term" value="F:oxidized purine nucleobase lesion DNA N-glycosylase activity"/>
    <property type="evidence" value="ECO:0007669"/>
    <property type="project" value="UniProtKB-EC"/>
</dbReference>
<dbReference type="InterPro" id="IPR010663">
    <property type="entry name" value="Znf_FPG/IleRS"/>
</dbReference>
<dbReference type="PROSITE" id="PS51068">
    <property type="entry name" value="FPG_CAT"/>
    <property type="match status" value="1"/>
</dbReference>
<dbReference type="SUPFAM" id="SSF46946">
    <property type="entry name" value="S13-like H2TH domain"/>
    <property type="match status" value="1"/>
</dbReference>
<comment type="similarity">
    <text evidence="2 15">Belongs to the FPG family.</text>
</comment>
<evidence type="ECO:0000256" key="1">
    <source>
        <dbReference type="ARBA" id="ARBA00001668"/>
    </source>
</evidence>
<feature type="active site" description="Proton donor; for beta-elimination activity" evidence="15">
    <location>
        <position position="58"/>
    </location>
</feature>
<accession>A0ABT5UC46</accession>
<feature type="binding site" evidence="15">
    <location>
        <position position="154"/>
    </location>
    <ligand>
        <name>DNA</name>
        <dbReference type="ChEBI" id="CHEBI:16991"/>
    </ligand>
</feature>
<evidence type="ECO:0000256" key="8">
    <source>
        <dbReference type="ARBA" id="ARBA00022833"/>
    </source>
</evidence>
<dbReference type="Gene3D" id="3.20.190.10">
    <property type="entry name" value="MutM-like, N-terminal"/>
    <property type="match status" value="1"/>
</dbReference>
<dbReference type="PANTHER" id="PTHR22993:SF9">
    <property type="entry name" value="FORMAMIDOPYRIMIDINE-DNA GLYCOSYLASE"/>
    <property type="match status" value="1"/>
</dbReference>
<dbReference type="PROSITE" id="PS01242">
    <property type="entry name" value="ZF_FPG_1"/>
    <property type="match status" value="1"/>
</dbReference>
<keyword evidence="19" id="KW-1185">Reference proteome</keyword>
<evidence type="ECO:0000256" key="6">
    <source>
        <dbReference type="ARBA" id="ARBA00022771"/>
    </source>
</evidence>
<feature type="active site" description="Proton donor" evidence="15">
    <location>
        <position position="3"/>
    </location>
</feature>
<evidence type="ECO:0000256" key="12">
    <source>
        <dbReference type="ARBA" id="ARBA00023268"/>
    </source>
</evidence>
<comment type="caution">
    <text evidence="18">The sequence shown here is derived from an EMBL/GenBank/DDBJ whole genome shotgun (WGS) entry which is preliminary data.</text>
</comment>
<keyword evidence="11 15" id="KW-0456">Lyase</keyword>
<evidence type="ECO:0000256" key="11">
    <source>
        <dbReference type="ARBA" id="ARBA00023239"/>
    </source>
</evidence>
<dbReference type="EMBL" id="JAPMOU010000022">
    <property type="protein sequence ID" value="MDE1463561.1"/>
    <property type="molecule type" value="Genomic_DNA"/>
</dbReference>
<dbReference type="InterPro" id="IPR020629">
    <property type="entry name" value="FPG_Glyclase"/>
</dbReference>
<dbReference type="EC" id="4.2.99.18" evidence="15"/>
<dbReference type="Pfam" id="PF01149">
    <property type="entry name" value="Fapy_DNA_glyco"/>
    <property type="match status" value="1"/>
</dbReference>
<keyword evidence="5 15" id="KW-0227">DNA damage</keyword>
<feature type="domain" description="Formamidopyrimidine-DNA glycosylase catalytic" evidence="17">
    <location>
        <begin position="2"/>
        <end position="113"/>
    </location>
</feature>
<feature type="binding site" evidence="15">
    <location>
        <position position="91"/>
    </location>
    <ligand>
        <name>DNA</name>
        <dbReference type="ChEBI" id="CHEBI:16991"/>
    </ligand>
</feature>
<keyword evidence="12 15" id="KW-0511">Multifunctional enzyme</keyword>
<dbReference type="SMART" id="SM00898">
    <property type="entry name" value="Fapy_DNA_glyco"/>
    <property type="match status" value="1"/>
</dbReference>
<evidence type="ECO:0000256" key="5">
    <source>
        <dbReference type="ARBA" id="ARBA00022763"/>
    </source>
</evidence>
<evidence type="ECO:0000256" key="13">
    <source>
        <dbReference type="ARBA" id="ARBA00023295"/>
    </source>
</evidence>
<evidence type="ECO:0000256" key="7">
    <source>
        <dbReference type="ARBA" id="ARBA00022801"/>
    </source>
</evidence>
<dbReference type="PROSITE" id="PS51066">
    <property type="entry name" value="ZF_FPG_2"/>
    <property type="match status" value="1"/>
</dbReference>
<dbReference type="NCBIfam" id="NF002211">
    <property type="entry name" value="PRK01103.1"/>
    <property type="match status" value="1"/>
</dbReference>
<evidence type="ECO:0000256" key="2">
    <source>
        <dbReference type="ARBA" id="ARBA00009409"/>
    </source>
</evidence>
<dbReference type="InterPro" id="IPR010979">
    <property type="entry name" value="Ribosomal_uS13-like_H2TH"/>
</dbReference>
<evidence type="ECO:0000256" key="15">
    <source>
        <dbReference type="HAMAP-Rule" id="MF_00103"/>
    </source>
</evidence>
<feature type="active site" description="Proton donor; for delta-elimination activity" evidence="15">
    <location>
        <position position="263"/>
    </location>
</feature>
<proteinExistence type="inferred from homology"/>
<evidence type="ECO:0000313" key="19">
    <source>
        <dbReference type="Proteomes" id="UP001528823"/>
    </source>
</evidence>
<gene>
    <name evidence="15 18" type="primary">mutM</name>
    <name evidence="15" type="synonym">fpg</name>
    <name evidence="18" type="ORF">ORQ98_16530</name>
</gene>
<organism evidence="18 19">
    <name type="scientific">Spartinivicinus poritis</name>
    <dbReference type="NCBI Taxonomy" id="2994640"/>
    <lineage>
        <taxon>Bacteria</taxon>
        <taxon>Pseudomonadati</taxon>
        <taxon>Pseudomonadota</taxon>
        <taxon>Gammaproteobacteria</taxon>
        <taxon>Oceanospirillales</taxon>
        <taxon>Zooshikellaceae</taxon>
        <taxon>Spartinivicinus</taxon>
    </lineage>
</organism>
<comment type="function">
    <text evidence="15">Involved in base excision repair of DNA damaged by oxidation or by mutagenic agents. Acts as DNA glycosylase that recognizes and removes damaged bases. Has a preference for oxidized purines, such as 7,8-dihydro-8-oxoguanine (8-oxoG). Has AP (apurinic/apyrimidinic) lyase activity and introduces nicks in the DNA strand. Cleaves the DNA backbone by beta-delta elimination to generate a single-strand break at the site of the removed base with both 3'- and 5'-phosphates.</text>
</comment>
<dbReference type="CDD" id="cd08966">
    <property type="entry name" value="EcFpg-like_N"/>
    <property type="match status" value="1"/>
</dbReference>
<feature type="active site" description="Schiff-base intermediate with DNA" evidence="15">
    <location>
        <position position="2"/>
    </location>
</feature>
<dbReference type="HAMAP" id="MF_00103">
    <property type="entry name" value="Fapy_DNA_glycosyl"/>
    <property type="match status" value="1"/>
</dbReference>
<keyword evidence="8 15" id="KW-0862">Zinc</keyword>
<keyword evidence="7 15" id="KW-0378">Hydrolase</keyword>
<protein>
    <recommendedName>
        <fullName evidence="15">Formamidopyrimidine-DNA glycosylase</fullName>
        <shortName evidence="15">Fapy-DNA glycosylase</shortName>
        <ecNumber evidence="15">3.2.2.23</ecNumber>
    </recommendedName>
    <alternativeName>
        <fullName evidence="15">DNA-(apurinic or apyrimidinic site) lyase MutM</fullName>
        <shortName evidence="15">AP lyase MutM</shortName>
        <ecNumber evidence="15">4.2.99.18</ecNumber>
    </alternativeName>
</protein>
<keyword evidence="6 15" id="KW-0863">Zinc-finger</keyword>
<dbReference type="Pfam" id="PF06831">
    <property type="entry name" value="H2TH"/>
    <property type="match status" value="1"/>
</dbReference>
<dbReference type="EC" id="3.2.2.23" evidence="15"/>
<evidence type="ECO:0000256" key="9">
    <source>
        <dbReference type="ARBA" id="ARBA00023125"/>
    </source>
</evidence>
<comment type="catalytic activity">
    <reaction evidence="1 15">
        <text>Hydrolysis of DNA containing ring-opened 7-methylguanine residues, releasing 2,6-diamino-4-hydroxy-5-(N-methyl)formamidopyrimidine.</text>
        <dbReference type="EC" id="3.2.2.23"/>
    </reaction>
</comment>
<dbReference type="SMART" id="SM01232">
    <property type="entry name" value="H2TH"/>
    <property type="match status" value="1"/>
</dbReference>
<evidence type="ECO:0000313" key="18">
    <source>
        <dbReference type="EMBL" id="MDE1463561.1"/>
    </source>
</evidence>
<dbReference type="InterPro" id="IPR015886">
    <property type="entry name" value="H2TH_FPG"/>
</dbReference>
<dbReference type="GO" id="GO:0140078">
    <property type="term" value="F:class I DNA-(apurinic or apyrimidinic site) endonuclease activity"/>
    <property type="evidence" value="ECO:0007669"/>
    <property type="project" value="UniProtKB-EC"/>
</dbReference>
<dbReference type="RefSeq" id="WP_274689899.1">
    <property type="nucleotide sequence ID" value="NZ_JAPMOU010000022.1"/>
</dbReference>
<evidence type="ECO:0000256" key="10">
    <source>
        <dbReference type="ARBA" id="ARBA00023204"/>
    </source>
</evidence>
<name>A0ABT5UC46_9GAMM</name>
<feature type="binding site" evidence="15">
    <location>
        <position position="110"/>
    </location>
    <ligand>
        <name>DNA</name>
        <dbReference type="ChEBI" id="CHEBI:16991"/>
    </ligand>
</feature>
<evidence type="ECO:0000256" key="3">
    <source>
        <dbReference type="ARBA" id="ARBA00011245"/>
    </source>
</evidence>